<proteinExistence type="predicted"/>
<dbReference type="PANTHER" id="PTHR21503:SF52">
    <property type="entry name" value="F-BOX DOMAIN-CONTAINING PROTEIN"/>
    <property type="match status" value="1"/>
</dbReference>
<dbReference type="HOGENOM" id="CLU_028840_0_0_1"/>
<dbReference type="PANTHER" id="PTHR21503">
    <property type="entry name" value="F-BOX-CONTAINING HYPOTHETICAL PROTEIN C.ELEGANS"/>
    <property type="match status" value="1"/>
</dbReference>
<dbReference type="InterPro" id="IPR012885">
    <property type="entry name" value="F-box_Sdz-33"/>
</dbReference>
<reference evidence="3" key="1">
    <citation type="submission" date="2011-07" db="EMBL/GenBank/DDBJ databases">
        <authorList>
            <consortium name="Caenorhabditis brenneri Sequencing and Analysis Consortium"/>
            <person name="Wilson R.K."/>
        </authorList>
    </citation>
    <scope>NUCLEOTIDE SEQUENCE [LARGE SCALE GENOMIC DNA]</scope>
    <source>
        <strain evidence="3">PB2801</strain>
    </source>
</reference>
<dbReference type="Pfam" id="PF07735">
    <property type="entry name" value="FBA_2"/>
    <property type="match status" value="1"/>
</dbReference>
<keyword evidence="3" id="KW-1185">Reference proteome</keyword>
<dbReference type="OrthoDB" id="5904934at2759"/>
<dbReference type="Proteomes" id="UP000008068">
    <property type="component" value="Unassembled WGS sequence"/>
</dbReference>
<feature type="domain" description="F-box" evidence="1">
    <location>
        <begin position="2"/>
        <end position="52"/>
    </location>
</feature>
<dbReference type="InterPro" id="IPR001810">
    <property type="entry name" value="F-box_dom"/>
</dbReference>
<dbReference type="AlphaFoldDB" id="G0ND12"/>
<evidence type="ECO:0000313" key="2">
    <source>
        <dbReference type="EMBL" id="EGT57796.1"/>
    </source>
</evidence>
<protein>
    <recommendedName>
        <fullName evidence="1">F-box domain-containing protein</fullName>
    </recommendedName>
</protein>
<dbReference type="EMBL" id="GL379865">
    <property type="protein sequence ID" value="EGT57796.1"/>
    <property type="molecule type" value="Genomic_DNA"/>
</dbReference>
<dbReference type="OMA" id="PPCEHIS"/>
<evidence type="ECO:0000313" key="3">
    <source>
        <dbReference type="Proteomes" id="UP000008068"/>
    </source>
</evidence>
<gene>
    <name evidence="2" type="ORF">CAEBREN_05822</name>
</gene>
<dbReference type="InParanoid" id="G0ND12"/>
<sequence>MGLPIFSLPQLVLQEIVWNMLPSELVCLSFCSRKSHTIVRAFRNKKIKWEYLMVPGVSGRISLWFDNGKVKSTMIGALDISKAPEDSQRIIIRGHSVPCSWHWFYNLVTYWDDENYGMKVVAEYCSQLLDNMDVHTLLPDAKSMLWAMKWVMSRQVAPLENIQLCGFTREIRGEDFDELLRICNATKDLIVCGYPPIGFSFSGRLPPCEHISFQSSLWLSIENLLTLDSVVAHFDQSRLLSPQINQFLMAWLDGQCAPRLKYCQIQLPGIAVVNEVLGGARGRAQRMRGDRQFFWSKQDSITLQSGFHIRRNDGVIATISPTWEYVFFCVWPDYCGNSF</sequence>
<dbReference type="eggNOG" id="ENOG502TJV2">
    <property type="taxonomic scope" value="Eukaryota"/>
</dbReference>
<organism evidence="3">
    <name type="scientific">Caenorhabditis brenneri</name>
    <name type="common">Nematode worm</name>
    <dbReference type="NCBI Taxonomy" id="135651"/>
    <lineage>
        <taxon>Eukaryota</taxon>
        <taxon>Metazoa</taxon>
        <taxon>Ecdysozoa</taxon>
        <taxon>Nematoda</taxon>
        <taxon>Chromadorea</taxon>
        <taxon>Rhabditida</taxon>
        <taxon>Rhabditina</taxon>
        <taxon>Rhabditomorpha</taxon>
        <taxon>Rhabditoidea</taxon>
        <taxon>Rhabditidae</taxon>
        <taxon>Peloderinae</taxon>
        <taxon>Caenorhabditis</taxon>
    </lineage>
</organism>
<name>G0ND12_CAEBE</name>
<evidence type="ECO:0000259" key="1">
    <source>
        <dbReference type="PROSITE" id="PS50181"/>
    </source>
</evidence>
<dbReference type="PROSITE" id="PS50181">
    <property type="entry name" value="FBOX"/>
    <property type="match status" value="1"/>
</dbReference>
<accession>G0ND12</accession>